<proteinExistence type="predicted"/>
<sequence length="26" mass="3083">MDIPQNTWIEQPWDLGLTFVPPLSRK</sequence>
<reference evidence="1 2" key="1">
    <citation type="journal article" date="2007" name="Genome Biol.">
        <title>Characterization and modeling of the Haemophilus influenzae core and supragenomes based on the complete genomic sequences of Rd and 12 clinical nontypeable strains.</title>
        <authorList>
            <person name="Hogg J.S."/>
            <person name="Hu F.Z."/>
            <person name="Janto B."/>
            <person name="Boissy R."/>
            <person name="Hayes J."/>
            <person name="Keefe R."/>
            <person name="Post J.C."/>
            <person name="Ehrlich G.D."/>
        </authorList>
    </citation>
    <scope>NUCLEOTIDE SEQUENCE [LARGE SCALE GENOMIC DNA]</scope>
    <source>
        <strain evidence="2">NTHi 3655</strain>
    </source>
</reference>
<dbReference type="EC" id="2.4.2.22" evidence="1"/>
<dbReference type="GO" id="GO:0000310">
    <property type="term" value="F:xanthine phosphoribosyltransferase activity"/>
    <property type="evidence" value="ECO:0007669"/>
    <property type="project" value="UniProtKB-EC"/>
</dbReference>
<gene>
    <name evidence="1" type="ORF">CGSHi3655_00430</name>
</gene>
<dbReference type="EMBL" id="AAZF01000019">
    <property type="protein sequence ID" value="EDJ91975.1"/>
    <property type="molecule type" value="Genomic_DNA"/>
</dbReference>
<dbReference type="Proteomes" id="UP000003185">
    <property type="component" value="Unassembled WGS sequence"/>
</dbReference>
<name>A0A0H3PF75_HAEI3</name>
<evidence type="ECO:0000313" key="1">
    <source>
        <dbReference type="EMBL" id="EDJ91975.1"/>
    </source>
</evidence>
<protein>
    <submittedName>
        <fullName evidence="1">Xanthine-guanine phosphoribosyltransferase</fullName>
        <ecNumber evidence="1">2.4.2.22</ecNumber>
    </submittedName>
</protein>
<accession>A0A0H3PF75</accession>
<organism evidence="1 2">
    <name type="scientific">Haemophilus influenzae (strain NTHi 3655)</name>
    <dbReference type="NCBI Taxonomy" id="375177"/>
    <lineage>
        <taxon>Bacteria</taxon>
        <taxon>Pseudomonadati</taxon>
        <taxon>Pseudomonadota</taxon>
        <taxon>Gammaproteobacteria</taxon>
        <taxon>Pasteurellales</taxon>
        <taxon>Pasteurellaceae</taxon>
        <taxon>Haemophilus</taxon>
    </lineage>
</organism>
<dbReference type="AlphaFoldDB" id="A0A0H3PF75"/>
<keyword evidence="1" id="KW-0328">Glycosyltransferase</keyword>
<comment type="caution">
    <text evidence="1">The sequence shown here is derived from an EMBL/GenBank/DDBJ whole genome shotgun (WGS) entry which is preliminary data.</text>
</comment>
<keyword evidence="1" id="KW-0808">Transferase</keyword>
<evidence type="ECO:0000313" key="2">
    <source>
        <dbReference type="Proteomes" id="UP000003185"/>
    </source>
</evidence>